<gene>
    <name evidence="1" type="ORF">EIP91_001831</name>
</gene>
<accession>A0A4R0RH04</accession>
<name>A0A4R0RH04_9APHY</name>
<dbReference type="AlphaFoldDB" id="A0A4R0RH04"/>
<reference evidence="1 2" key="1">
    <citation type="submission" date="2018-11" db="EMBL/GenBank/DDBJ databases">
        <title>Genome assembly of Steccherinum ochraceum LE-BIN_3174, the white-rot fungus of the Steccherinaceae family (The Residual Polyporoid clade, Polyporales, Basidiomycota).</title>
        <authorList>
            <person name="Fedorova T.V."/>
            <person name="Glazunova O.A."/>
            <person name="Landesman E.O."/>
            <person name="Moiseenko K.V."/>
            <person name="Psurtseva N.V."/>
            <person name="Savinova O.S."/>
            <person name="Shakhova N.V."/>
            <person name="Tyazhelova T.V."/>
            <person name="Vasina D.V."/>
        </authorList>
    </citation>
    <scope>NUCLEOTIDE SEQUENCE [LARGE SCALE GENOMIC DNA]</scope>
    <source>
        <strain evidence="1 2">LE-BIN_3174</strain>
    </source>
</reference>
<sequence length="389" mass="44012">MMPTRTLLGIPNELLTPIFSYACADGGKTGATLSLVCREIRDICKSTGADITTAVLCGEKQLKRFLFMLRRRPYYARKVRSLFLYPTPQPLDDPTGDVRCKDNRKAVSYMLAILKTITAYHLVTLSININTGRLPHPLVPLVPFQFPSLRELSISGPLSEDSFQQSLIAPRLERLRIMDYDSVPPDFGEHLTRLFPRLTHLRIDTPSETGNSPALPRFLHAYCKLQRPSAEVPPSPPVPRAGHFAGLWGWPNLQLQLPATTVAEDLAVESASISTSRPRPKPVPPSLHRIVIAFRPSVLNAADGTVLYQRYASVHRRIYKKIASEQNFYTIAHREDEVDKRKKSMLIILPDSELYADPMNLNRRAFWIFSQDFKHWEERANGTGKGCWV</sequence>
<evidence type="ECO:0008006" key="3">
    <source>
        <dbReference type="Google" id="ProtNLM"/>
    </source>
</evidence>
<dbReference type="Proteomes" id="UP000292702">
    <property type="component" value="Unassembled WGS sequence"/>
</dbReference>
<evidence type="ECO:0000313" key="1">
    <source>
        <dbReference type="EMBL" id="TCD66073.1"/>
    </source>
</evidence>
<dbReference type="OrthoDB" id="2748701at2759"/>
<comment type="caution">
    <text evidence="1">The sequence shown here is derived from an EMBL/GenBank/DDBJ whole genome shotgun (WGS) entry which is preliminary data.</text>
</comment>
<proteinExistence type="predicted"/>
<dbReference type="STRING" id="92696.A0A4R0RH04"/>
<dbReference type="EMBL" id="RWJN01000150">
    <property type="protein sequence ID" value="TCD66073.1"/>
    <property type="molecule type" value="Genomic_DNA"/>
</dbReference>
<keyword evidence="2" id="KW-1185">Reference proteome</keyword>
<protein>
    <recommendedName>
        <fullName evidence="3">F-box domain-containing protein</fullName>
    </recommendedName>
</protein>
<evidence type="ECO:0000313" key="2">
    <source>
        <dbReference type="Proteomes" id="UP000292702"/>
    </source>
</evidence>
<organism evidence="1 2">
    <name type="scientific">Steccherinum ochraceum</name>
    <dbReference type="NCBI Taxonomy" id="92696"/>
    <lineage>
        <taxon>Eukaryota</taxon>
        <taxon>Fungi</taxon>
        <taxon>Dikarya</taxon>
        <taxon>Basidiomycota</taxon>
        <taxon>Agaricomycotina</taxon>
        <taxon>Agaricomycetes</taxon>
        <taxon>Polyporales</taxon>
        <taxon>Steccherinaceae</taxon>
        <taxon>Steccherinum</taxon>
    </lineage>
</organism>